<protein>
    <submittedName>
        <fullName evidence="3">Uncharacterized protein</fullName>
    </submittedName>
</protein>
<feature type="domain" description="DUF2786" evidence="1">
    <location>
        <begin position="6"/>
        <end position="46"/>
    </location>
</feature>
<proteinExistence type="predicted"/>
<dbReference type="Pfam" id="PF23771">
    <property type="entry name" value="DUF7168"/>
    <property type="match status" value="1"/>
</dbReference>
<organism evidence="3">
    <name type="scientific">marine sediment metagenome</name>
    <dbReference type="NCBI Taxonomy" id="412755"/>
    <lineage>
        <taxon>unclassified sequences</taxon>
        <taxon>metagenomes</taxon>
        <taxon>ecological metagenomes</taxon>
    </lineage>
</organism>
<accession>A0A0F9DYC5</accession>
<gene>
    <name evidence="3" type="ORF">LCGC14_2221880</name>
</gene>
<reference evidence="3" key="1">
    <citation type="journal article" date="2015" name="Nature">
        <title>Complex archaea that bridge the gap between prokaryotes and eukaryotes.</title>
        <authorList>
            <person name="Spang A."/>
            <person name="Saw J.H."/>
            <person name="Jorgensen S.L."/>
            <person name="Zaremba-Niedzwiedzka K."/>
            <person name="Martijn J."/>
            <person name="Lind A.E."/>
            <person name="van Eijk R."/>
            <person name="Schleper C."/>
            <person name="Guy L."/>
            <person name="Ettema T.J."/>
        </authorList>
    </citation>
    <scope>NUCLEOTIDE SEQUENCE</scope>
</reference>
<comment type="caution">
    <text evidence="3">The sequence shown here is derived from an EMBL/GenBank/DDBJ whole genome shotgun (WGS) entry which is preliminary data.</text>
</comment>
<dbReference type="Pfam" id="PF10979">
    <property type="entry name" value="DUF2786"/>
    <property type="match status" value="1"/>
</dbReference>
<feature type="domain" description="DUF7168" evidence="2">
    <location>
        <begin position="67"/>
        <end position="176"/>
    </location>
</feature>
<evidence type="ECO:0000313" key="3">
    <source>
        <dbReference type="EMBL" id="KKL58786.1"/>
    </source>
</evidence>
<evidence type="ECO:0000259" key="1">
    <source>
        <dbReference type="Pfam" id="PF10979"/>
    </source>
</evidence>
<evidence type="ECO:0000259" key="2">
    <source>
        <dbReference type="Pfam" id="PF23771"/>
    </source>
</evidence>
<dbReference type="EMBL" id="LAZR01029700">
    <property type="protein sequence ID" value="KKL58786.1"/>
    <property type="molecule type" value="Genomic_DNA"/>
</dbReference>
<dbReference type="AlphaFoldDB" id="A0A0F9DYC5"/>
<dbReference type="InterPro" id="IPR024498">
    <property type="entry name" value="DUF2786"/>
</dbReference>
<sequence>MDVDDKVLERLQALLRLAKDGGATEAEASLAMERAHSLLLKHGLEMADVEGDGQGGGVEEFLYDGLTNQRWMPSLVTVVAQNNYCRVLVQRSGQLSIIGRSYNVKIVHHLSLWLIGQVSGLASTDWDTREFLGRTDGASRGEWRESFIVGVMNRVGERLRQQRADDDGISENVRALVVTFDEENDGFLRSHYPHLRDGRRYFVHSGAYNAGVSAGGSVSIMPEKRQVR</sequence>
<dbReference type="InterPro" id="IPR055592">
    <property type="entry name" value="DUF7168"/>
</dbReference>
<name>A0A0F9DYC5_9ZZZZ</name>